<dbReference type="SUPFAM" id="SSF53254">
    <property type="entry name" value="Phosphoglycerate mutase-like"/>
    <property type="match status" value="1"/>
</dbReference>
<protein>
    <submittedName>
        <fullName evidence="1">Histidine phosphatase family protein</fullName>
    </submittedName>
</protein>
<accession>A0ABZ1TP05</accession>
<keyword evidence="2" id="KW-1185">Reference proteome</keyword>
<sequence length="186" mass="19626">MAPDPGSRPTPTATGRTTDCRLLLVRHAKAVPKDLPIDDFDRPLSERGYADAPRTGHWLADAGFAPDLVLCSPARRTRQTWQLAASALKDPPPVVYDERLYNAAPSMLAAVLAERGPGLGCVVLVGHNSGIHELAVGLGGSGPLDLLERVRTGFPTSGVVVMDVLSGWERLAPGSGTVAAFWSPAD</sequence>
<proteinExistence type="predicted"/>
<dbReference type="SMART" id="SM00855">
    <property type="entry name" value="PGAM"/>
    <property type="match status" value="1"/>
</dbReference>
<dbReference type="RefSeq" id="WP_328965475.1">
    <property type="nucleotide sequence ID" value="NZ_CP108090.1"/>
</dbReference>
<dbReference type="InterPro" id="IPR029033">
    <property type="entry name" value="His_PPase_superfam"/>
</dbReference>
<gene>
    <name evidence="1" type="ORF">OG517_40970</name>
</gene>
<dbReference type="PANTHER" id="PTHR47623">
    <property type="entry name" value="OS09G0287300 PROTEIN"/>
    <property type="match status" value="1"/>
</dbReference>
<dbReference type="Pfam" id="PF00300">
    <property type="entry name" value="His_Phos_1"/>
    <property type="match status" value="1"/>
</dbReference>
<dbReference type="Proteomes" id="UP001432039">
    <property type="component" value="Chromosome"/>
</dbReference>
<evidence type="ECO:0000313" key="2">
    <source>
        <dbReference type="Proteomes" id="UP001432039"/>
    </source>
</evidence>
<evidence type="ECO:0000313" key="1">
    <source>
        <dbReference type="EMBL" id="WUQ17250.1"/>
    </source>
</evidence>
<dbReference type="InterPro" id="IPR013078">
    <property type="entry name" value="His_Pase_superF_clade-1"/>
</dbReference>
<name>A0ABZ1TP05_STRVG</name>
<reference evidence="1" key="1">
    <citation type="submission" date="2022-10" db="EMBL/GenBank/DDBJ databases">
        <title>The complete genomes of actinobacterial strains from the NBC collection.</title>
        <authorList>
            <person name="Joergensen T.S."/>
            <person name="Alvarez Arevalo M."/>
            <person name="Sterndorff E.B."/>
            <person name="Faurdal D."/>
            <person name="Vuksanovic O."/>
            <person name="Mourched A.-S."/>
            <person name="Charusanti P."/>
            <person name="Shaw S."/>
            <person name="Blin K."/>
            <person name="Weber T."/>
        </authorList>
    </citation>
    <scope>NUCLEOTIDE SEQUENCE</scope>
    <source>
        <strain evidence="1">NBC_00248</strain>
    </source>
</reference>
<dbReference type="CDD" id="cd07067">
    <property type="entry name" value="HP_PGM_like"/>
    <property type="match status" value="1"/>
</dbReference>
<dbReference type="EMBL" id="CP108090">
    <property type="protein sequence ID" value="WUQ17250.1"/>
    <property type="molecule type" value="Genomic_DNA"/>
</dbReference>
<dbReference type="PANTHER" id="PTHR47623:SF1">
    <property type="entry name" value="OS09G0287300 PROTEIN"/>
    <property type="match status" value="1"/>
</dbReference>
<dbReference type="Gene3D" id="3.40.50.1240">
    <property type="entry name" value="Phosphoglycerate mutase-like"/>
    <property type="match status" value="1"/>
</dbReference>
<organism evidence="1 2">
    <name type="scientific">Streptomyces virginiae</name>
    <name type="common">Streptomyces cinnamonensis</name>
    <dbReference type="NCBI Taxonomy" id="1961"/>
    <lineage>
        <taxon>Bacteria</taxon>
        <taxon>Bacillati</taxon>
        <taxon>Actinomycetota</taxon>
        <taxon>Actinomycetes</taxon>
        <taxon>Kitasatosporales</taxon>
        <taxon>Streptomycetaceae</taxon>
        <taxon>Streptomyces</taxon>
    </lineage>
</organism>